<dbReference type="Pfam" id="PF13102">
    <property type="entry name" value="Phage_int_SAM_5"/>
    <property type="match status" value="1"/>
</dbReference>
<proteinExistence type="inferred from homology"/>
<evidence type="ECO:0000256" key="3">
    <source>
        <dbReference type="ARBA" id="ARBA00023172"/>
    </source>
</evidence>
<dbReference type="GO" id="GO:0006310">
    <property type="term" value="P:DNA recombination"/>
    <property type="evidence" value="ECO:0007669"/>
    <property type="project" value="UniProtKB-KW"/>
</dbReference>
<evidence type="ECO:0008006" key="9">
    <source>
        <dbReference type="Google" id="ProtNLM"/>
    </source>
</evidence>
<dbReference type="Proteomes" id="UP000230760">
    <property type="component" value="Unassembled WGS sequence"/>
</dbReference>
<evidence type="ECO:0000259" key="5">
    <source>
        <dbReference type="PROSITE" id="PS51898"/>
    </source>
</evidence>
<feature type="domain" description="Tyr recombinase" evidence="5">
    <location>
        <begin position="121"/>
        <end position="286"/>
    </location>
</feature>
<dbReference type="Gene3D" id="1.10.150.130">
    <property type="match status" value="1"/>
</dbReference>
<dbReference type="InterPro" id="IPR025269">
    <property type="entry name" value="SAM-like_dom"/>
</dbReference>
<dbReference type="InterPro" id="IPR013762">
    <property type="entry name" value="Integrase-like_cat_sf"/>
</dbReference>
<evidence type="ECO:0000259" key="6">
    <source>
        <dbReference type="PROSITE" id="PS51900"/>
    </source>
</evidence>
<keyword evidence="2 4" id="KW-0238">DNA-binding</keyword>
<dbReference type="PANTHER" id="PTHR30349:SF41">
    <property type="entry name" value="INTEGRASE_RECOMBINASE PROTEIN MJ0367-RELATED"/>
    <property type="match status" value="1"/>
</dbReference>
<gene>
    <name evidence="7" type="ORF">COX90_02570</name>
</gene>
<accession>A0A2M7UXW0</accession>
<dbReference type="GO" id="GO:0003677">
    <property type="term" value="F:DNA binding"/>
    <property type="evidence" value="ECO:0007669"/>
    <property type="project" value="UniProtKB-UniRule"/>
</dbReference>
<dbReference type="AlphaFoldDB" id="A0A2M7UXW0"/>
<dbReference type="GO" id="GO:0015074">
    <property type="term" value="P:DNA integration"/>
    <property type="evidence" value="ECO:0007669"/>
    <property type="project" value="InterPro"/>
</dbReference>
<evidence type="ECO:0000313" key="7">
    <source>
        <dbReference type="EMBL" id="PIZ88814.1"/>
    </source>
</evidence>
<name>A0A2M7UXW0_9BACT</name>
<dbReference type="InterPro" id="IPR050090">
    <property type="entry name" value="Tyrosine_recombinase_XerCD"/>
</dbReference>
<evidence type="ECO:0000256" key="2">
    <source>
        <dbReference type="ARBA" id="ARBA00023125"/>
    </source>
</evidence>
<dbReference type="PANTHER" id="PTHR30349">
    <property type="entry name" value="PHAGE INTEGRASE-RELATED"/>
    <property type="match status" value="1"/>
</dbReference>
<dbReference type="InterPro" id="IPR002104">
    <property type="entry name" value="Integrase_catalytic"/>
</dbReference>
<comment type="caution">
    <text evidence="7">The sequence shown here is derived from an EMBL/GenBank/DDBJ whole genome shotgun (WGS) entry which is preliminary data.</text>
</comment>
<dbReference type="InterPro" id="IPR010998">
    <property type="entry name" value="Integrase_recombinase_N"/>
</dbReference>
<dbReference type="PROSITE" id="PS51900">
    <property type="entry name" value="CB"/>
    <property type="match status" value="1"/>
</dbReference>
<protein>
    <recommendedName>
        <fullName evidence="9">Core-binding (CB) domain-containing protein</fullName>
    </recommendedName>
</protein>
<evidence type="ECO:0000313" key="8">
    <source>
        <dbReference type="Proteomes" id="UP000230760"/>
    </source>
</evidence>
<evidence type="ECO:0000256" key="4">
    <source>
        <dbReference type="PROSITE-ProRule" id="PRU01248"/>
    </source>
</evidence>
<dbReference type="EMBL" id="PFPB01000046">
    <property type="protein sequence ID" value="PIZ88814.1"/>
    <property type="molecule type" value="Genomic_DNA"/>
</dbReference>
<dbReference type="SUPFAM" id="SSF56349">
    <property type="entry name" value="DNA breaking-rejoining enzymes"/>
    <property type="match status" value="1"/>
</dbReference>
<keyword evidence="3" id="KW-0233">DNA recombination</keyword>
<organism evidence="7 8">
    <name type="scientific">Candidatus Nealsonbacteria bacterium CG_4_10_14_0_2_um_filter_38_17</name>
    <dbReference type="NCBI Taxonomy" id="1974680"/>
    <lineage>
        <taxon>Bacteria</taxon>
        <taxon>Candidatus Nealsoniibacteriota</taxon>
    </lineage>
</organism>
<dbReference type="PROSITE" id="PS51898">
    <property type="entry name" value="TYR_RECOMBINASE"/>
    <property type="match status" value="1"/>
</dbReference>
<dbReference type="Gene3D" id="1.10.443.10">
    <property type="entry name" value="Intergrase catalytic core"/>
    <property type="match status" value="1"/>
</dbReference>
<comment type="similarity">
    <text evidence="1">Belongs to the 'phage' integrase family.</text>
</comment>
<sequence>MEKSYKPIIEHIPHFLNYCKKRSLSKKTQENYKRYLNKFILWLKKENKNDILPHEFNAGDILKYKLYLSEYKDEKGQSLKKITQHYYLIALRALLSYFIAKDIVALPVDKITLPKDVKRERTVKFLNLEQIEKLLLTPNAKTLIGLRDRAILAVLISSGLKVAQLKALNRNQLEQNVPGEAFVYVKEYLETREDNDESLFIHFRSRKGVENRLIARSIERIVQKYGKKINLPFSITPETLRWARALALLNKEVEIEIQETQTHQILTTENYKNSNLSFFDRKKLQNLSPTWHNIENLINQEVTWLKSNIPVLPGGYKENPPFLKCDDCILRKIAILIISGKVGATEIRAEENKDLWNNLTENMNFKKTSRHGEEWHRKMMDVIYEYFKLQNYKIVFEPILNYGRADLGVYSKLNKTLYIEVDTVSLFKLWYNFSTMKNATFLIILSENKVIEFNT</sequence>
<evidence type="ECO:0000256" key="1">
    <source>
        <dbReference type="ARBA" id="ARBA00008857"/>
    </source>
</evidence>
<feature type="domain" description="Core-binding (CB)" evidence="6">
    <location>
        <begin position="6"/>
        <end position="99"/>
    </location>
</feature>
<reference evidence="8" key="1">
    <citation type="submission" date="2017-09" db="EMBL/GenBank/DDBJ databases">
        <title>Depth-based differentiation of microbial function through sediment-hosted aquifers and enrichment of novel symbionts in the deep terrestrial subsurface.</title>
        <authorList>
            <person name="Probst A.J."/>
            <person name="Ladd B."/>
            <person name="Jarett J.K."/>
            <person name="Geller-Mcgrath D.E."/>
            <person name="Sieber C.M.K."/>
            <person name="Emerson J.B."/>
            <person name="Anantharaman K."/>
            <person name="Thomas B.C."/>
            <person name="Malmstrom R."/>
            <person name="Stieglmeier M."/>
            <person name="Klingl A."/>
            <person name="Woyke T."/>
            <person name="Ryan C.M."/>
            <person name="Banfield J.F."/>
        </authorList>
    </citation>
    <scope>NUCLEOTIDE SEQUENCE [LARGE SCALE GENOMIC DNA]</scope>
</reference>
<dbReference type="InterPro" id="IPR044068">
    <property type="entry name" value="CB"/>
</dbReference>
<dbReference type="InterPro" id="IPR011010">
    <property type="entry name" value="DNA_brk_join_enz"/>
</dbReference>